<keyword evidence="7" id="KW-0807">Transducer</keyword>
<sequence>MTLPSRDNAASRLIVKLKNIRKLHYQLCTVGKNINSHFSLQLLLIIGVTFVEFVNHVHKFIGNFTDDIDSSSIFNYNTLLLVMLPLKIWDVIAICVLCSYTKYEVNLTGDILFNIHNKYDLTISKEIQIFSRQILQWKFKFTAFDFIDIDTSLICEIIATAATYLTIIIQFDSKIL</sequence>
<dbReference type="InterPro" id="IPR013604">
    <property type="entry name" value="7TM_chemorcpt"/>
</dbReference>
<evidence type="ECO:0000313" key="8">
    <source>
        <dbReference type="EnsemblMetazoa" id="XP_050509053.1"/>
    </source>
</evidence>
<dbReference type="RefSeq" id="XP_028144758.1">
    <property type="nucleotide sequence ID" value="XM_028288957.1"/>
</dbReference>
<evidence type="ECO:0000256" key="2">
    <source>
        <dbReference type="ARBA" id="ARBA00022475"/>
    </source>
</evidence>
<dbReference type="GO" id="GO:0043025">
    <property type="term" value="C:neuronal cell body"/>
    <property type="evidence" value="ECO:0007669"/>
    <property type="project" value="TreeGrafter"/>
</dbReference>
<dbReference type="OrthoDB" id="6770110at2759"/>
<keyword evidence="4" id="KW-1133">Transmembrane helix</keyword>
<evidence type="ECO:0000256" key="3">
    <source>
        <dbReference type="ARBA" id="ARBA00022692"/>
    </source>
</evidence>
<gene>
    <name evidence="10" type="primary">LOC114338370</name>
</gene>
<dbReference type="GO" id="GO:0005886">
    <property type="term" value="C:plasma membrane"/>
    <property type="evidence" value="ECO:0007669"/>
    <property type="project" value="UniProtKB-SubCell"/>
</dbReference>
<dbReference type="InParanoid" id="A0A6P7GHX1"/>
<evidence type="ECO:0000256" key="7">
    <source>
        <dbReference type="ARBA" id="ARBA00023224"/>
    </source>
</evidence>
<evidence type="ECO:0000256" key="1">
    <source>
        <dbReference type="ARBA" id="ARBA00004651"/>
    </source>
</evidence>
<evidence type="ECO:0000256" key="4">
    <source>
        <dbReference type="ARBA" id="ARBA00022989"/>
    </source>
</evidence>
<dbReference type="PANTHER" id="PTHR21143">
    <property type="entry name" value="INVERTEBRATE GUSTATORY RECEPTOR"/>
    <property type="match status" value="1"/>
</dbReference>
<dbReference type="GO" id="GO:0030425">
    <property type="term" value="C:dendrite"/>
    <property type="evidence" value="ECO:0007669"/>
    <property type="project" value="TreeGrafter"/>
</dbReference>
<keyword evidence="2" id="KW-1003">Cell membrane</keyword>
<evidence type="ECO:0000256" key="5">
    <source>
        <dbReference type="ARBA" id="ARBA00023136"/>
    </source>
</evidence>
<reference evidence="8" key="2">
    <citation type="submission" date="2025-05" db="UniProtKB">
        <authorList>
            <consortium name="EnsemblMetazoa"/>
        </authorList>
    </citation>
    <scope>IDENTIFICATION</scope>
</reference>
<evidence type="ECO:0000256" key="6">
    <source>
        <dbReference type="ARBA" id="ARBA00023170"/>
    </source>
</evidence>
<comment type="subcellular location">
    <subcellularLocation>
        <location evidence="1">Cell membrane</location>
        <topology evidence="1">Multi-pass membrane protein</topology>
    </subcellularLocation>
</comment>
<dbReference type="PANTHER" id="PTHR21143:SF134">
    <property type="entry name" value="GUSTATORY RECEPTOR"/>
    <property type="match status" value="1"/>
</dbReference>
<keyword evidence="9" id="KW-1185">Reference proteome</keyword>
<dbReference type="GO" id="GO:0030424">
    <property type="term" value="C:axon"/>
    <property type="evidence" value="ECO:0007669"/>
    <property type="project" value="TreeGrafter"/>
</dbReference>
<evidence type="ECO:0000313" key="10">
    <source>
        <dbReference type="RefSeq" id="XP_028144758.1"/>
    </source>
</evidence>
<keyword evidence="3" id="KW-0812">Transmembrane</keyword>
<keyword evidence="6" id="KW-0675">Receptor</keyword>
<dbReference type="GO" id="GO:0007165">
    <property type="term" value="P:signal transduction"/>
    <property type="evidence" value="ECO:0007669"/>
    <property type="project" value="UniProtKB-KW"/>
</dbReference>
<dbReference type="Proteomes" id="UP001652700">
    <property type="component" value="Unplaced"/>
</dbReference>
<dbReference type="EnsemblMetazoa" id="XM_050653096.1">
    <property type="protein sequence ID" value="XP_050509053.1"/>
    <property type="gene ID" value="LOC126886232"/>
</dbReference>
<evidence type="ECO:0000313" key="9">
    <source>
        <dbReference type="Proteomes" id="UP001652700"/>
    </source>
</evidence>
<dbReference type="GO" id="GO:0007635">
    <property type="term" value="P:chemosensory behavior"/>
    <property type="evidence" value="ECO:0007669"/>
    <property type="project" value="TreeGrafter"/>
</dbReference>
<accession>A0A6P7GHX1</accession>
<dbReference type="Pfam" id="PF08395">
    <property type="entry name" value="7tm_7"/>
    <property type="match status" value="1"/>
</dbReference>
<dbReference type="AlphaFoldDB" id="A0A6P7GHX1"/>
<reference evidence="10" key="1">
    <citation type="submission" date="2025-04" db="UniProtKB">
        <authorList>
            <consortium name="RefSeq"/>
        </authorList>
    </citation>
    <scope>IDENTIFICATION</scope>
    <source>
        <tissue evidence="10">Whole insect</tissue>
    </source>
</reference>
<dbReference type="GO" id="GO:0008049">
    <property type="term" value="P:male courtship behavior"/>
    <property type="evidence" value="ECO:0007669"/>
    <property type="project" value="TreeGrafter"/>
</dbReference>
<organism evidence="10">
    <name type="scientific">Diabrotica virgifera virgifera</name>
    <name type="common">western corn rootworm</name>
    <dbReference type="NCBI Taxonomy" id="50390"/>
    <lineage>
        <taxon>Eukaryota</taxon>
        <taxon>Metazoa</taxon>
        <taxon>Ecdysozoa</taxon>
        <taxon>Arthropoda</taxon>
        <taxon>Hexapoda</taxon>
        <taxon>Insecta</taxon>
        <taxon>Pterygota</taxon>
        <taxon>Neoptera</taxon>
        <taxon>Endopterygota</taxon>
        <taxon>Coleoptera</taxon>
        <taxon>Polyphaga</taxon>
        <taxon>Cucujiformia</taxon>
        <taxon>Chrysomeloidea</taxon>
        <taxon>Chrysomelidae</taxon>
        <taxon>Galerucinae</taxon>
        <taxon>Diabroticina</taxon>
        <taxon>Diabroticites</taxon>
        <taxon>Diabrotica</taxon>
    </lineage>
</organism>
<keyword evidence="5" id="KW-0472">Membrane</keyword>
<dbReference type="GO" id="GO:0050909">
    <property type="term" value="P:sensory perception of taste"/>
    <property type="evidence" value="ECO:0007669"/>
    <property type="project" value="InterPro"/>
</dbReference>
<name>A0A6P7GHX1_DIAVI</name>
<proteinExistence type="predicted"/>
<protein>
    <submittedName>
        <fullName evidence="10">Uncharacterized protein LOC114338370</fullName>
    </submittedName>
</protein>